<dbReference type="EMBL" id="MSZU01000074">
    <property type="protein sequence ID" value="OMP88633.1"/>
    <property type="molecule type" value="Genomic_DNA"/>
</dbReference>
<dbReference type="PRINTS" id="PR00377">
    <property type="entry name" value="IMPHPHTASES"/>
</dbReference>
<comment type="caution">
    <text evidence="12">The sequence shown here is derived from an EMBL/GenBank/DDBJ whole genome shotgun (WGS) entry which is preliminary data.</text>
</comment>
<evidence type="ECO:0000256" key="2">
    <source>
        <dbReference type="ARBA" id="ARBA00009759"/>
    </source>
</evidence>
<dbReference type="GO" id="GO:0008441">
    <property type="term" value="F:3'(2'),5'-bisphosphate nucleotidase activity"/>
    <property type="evidence" value="ECO:0007669"/>
    <property type="project" value="UniProtKB-UniRule"/>
</dbReference>
<comment type="similarity">
    <text evidence="2 11">Belongs to the inositol monophosphatase superfamily.</text>
</comment>
<sequence>MSYAKELQVAELAVQRAVLLTKRVFQEKAKGTVSKDDKSPVTIGDFGAQALIISAIHANFPDDEIVGEEEATELRENNELRSQIWELVQKSKLGDDASEKLLGGPLTSDTAMCDSIDLGRSAGGAKGRIWALDPIDGTKGFLRGGQYAVCLALMVDGQVKVGVLGCPNLPVDDAAPLDAGIGEDQKGEGRGVLFSAIEGQGAVSRPLSEGSLQPSRPISMKPITDITQATFCESVEAGHSSHGDQAQIAQKLGITKDSVRMDSQAKYASIARGAGDIYLRLPVKKGYEEKIWDHAAGDLIVREAGGSVTDANGKRLDFSIGRTLRDNSGVVAAPKAVHEKVLNVVKEVLAAKAA</sequence>
<protein>
    <recommendedName>
        <fullName evidence="3 11">3'(2'),5'-bisphosphate nucleotidase</fullName>
        <ecNumber evidence="3 11">3.1.3.7</ecNumber>
    </recommendedName>
</protein>
<comment type="catalytic activity">
    <reaction evidence="8">
        <text>adenosine 3',5'-bisphosphate + H2O = AMP + phosphate</text>
        <dbReference type="Rhea" id="RHEA:10040"/>
        <dbReference type="ChEBI" id="CHEBI:15377"/>
        <dbReference type="ChEBI" id="CHEBI:43474"/>
        <dbReference type="ChEBI" id="CHEBI:58343"/>
        <dbReference type="ChEBI" id="CHEBI:456215"/>
        <dbReference type="EC" id="3.1.3.7"/>
    </reaction>
    <physiologicalReaction direction="left-to-right" evidence="8">
        <dbReference type="Rhea" id="RHEA:10041"/>
    </physiologicalReaction>
</comment>
<feature type="binding site" evidence="10">
    <location>
        <position position="133"/>
    </location>
    <ligand>
        <name>Mg(2+)</name>
        <dbReference type="ChEBI" id="CHEBI:18420"/>
        <label>1</label>
        <note>catalytic</note>
    </ligand>
</feature>
<dbReference type="EC" id="3.1.3.7" evidence="3 11"/>
<dbReference type="Pfam" id="PF00459">
    <property type="entry name" value="Inositol_P"/>
    <property type="match status" value="1"/>
</dbReference>
<accession>A0A0G2DXL8</accession>
<dbReference type="InterPro" id="IPR051090">
    <property type="entry name" value="Inositol_monoP_superfamily"/>
</dbReference>
<feature type="binding site" evidence="10">
    <location>
        <position position="293"/>
    </location>
    <ligand>
        <name>Mg(2+)</name>
        <dbReference type="ChEBI" id="CHEBI:18420"/>
        <label>1</label>
        <note>catalytic</note>
    </ligand>
</feature>
<evidence type="ECO:0000256" key="6">
    <source>
        <dbReference type="ARBA" id="ARBA00022842"/>
    </source>
</evidence>
<dbReference type="EMBL" id="LAQI01000186">
    <property type="protein sequence ID" value="KKY15657.1"/>
    <property type="molecule type" value="Genomic_DNA"/>
</dbReference>
<feature type="binding site" evidence="10">
    <location>
        <position position="135"/>
    </location>
    <ligand>
        <name>Mg(2+)</name>
        <dbReference type="ChEBI" id="CHEBI:18420"/>
        <label>1</label>
        <note>catalytic</note>
    </ligand>
</feature>
<evidence type="ECO:0000256" key="5">
    <source>
        <dbReference type="ARBA" id="ARBA00022801"/>
    </source>
</evidence>
<organism evidence="12 14">
    <name type="scientific">Diplodia seriata</name>
    <dbReference type="NCBI Taxonomy" id="420778"/>
    <lineage>
        <taxon>Eukaryota</taxon>
        <taxon>Fungi</taxon>
        <taxon>Dikarya</taxon>
        <taxon>Ascomycota</taxon>
        <taxon>Pezizomycotina</taxon>
        <taxon>Dothideomycetes</taxon>
        <taxon>Dothideomycetes incertae sedis</taxon>
        <taxon>Botryosphaeriales</taxon>
        <taxon>Botryosphaeriaceae</taxon>
        <taxon>Diplodia</taxon>
    </lineage>
</organism>
<dbReference type="GO" id="GO:0000103">
    <property type="term" value="P:sulfate assimilation"/>
    <property type="evidence" value="ECO:0007669"/>
    <property type="project" value="UniProtKB-ARBA"/>
</dbReference>
<evidence type="ECO:0000256" key="7">
    <source>
        <dbReference type="ARBA" id="ARBA00044466"/>
    </source>
</evidence>
<dbReference type="NCBIfam" id="TIGR01330">
    <property type="entry name" value="bisphos_HAL2"/>
    <property type="match status" value="1"/>
</dbReference>
<evidence type="ECO:0000313" key="13">
    <source>
        <dbReference type="EMBL" id="OMP88633.1"/>
    </source>
</evidence>
<evidence type="ECO:0000313" key="15">
    <source>
        <dbReference type="Proteomes" id="UP000190776"/>
    </source>
</evidence>
<dbReference type="GO" id="GO:0046854">
    <property type="term" value="P:phosphatidylinositol phosphate biosynthetic process"/>
    <property type="evidence" value="ECO:0007669"/>
    <property type="project" value="InterPro"/>
</dbReference>
<evidence type="ECO:0000256" key="11">
    <source>
        <dbReference type="RuleBase" id="RU368076"/>
    </source>
</evidence>
<dbReference type="PROSITE" id="PS00630">
    <property type="entry name" value="IMP_2"/>
    <property type="match status" value="1"/>
</dbReference>
<dbReference type="InterPro" id="IPR000760">
    <property type="entry name" value="Inositol_monophosphatase-like"/>
</dbReference>
<dbReference type="FunFam" id="3.40.190.80:FF:000003">
    <property type="entry name" value="PAP-specific phosphatase HAL2-like"/>
    <property type="match status" value="1"/>
</dbReference>
<proteinExistence type="inferred from homology"/>
<dbReference type="PROSITE" id="PS00629">
    <property type="entry name" value="IMP_1"/>
    <property type="match status" value="1"/>
</dbReference>
<gene>
    <name evidence="13" type="ORF">BK809_0005352</name>
    <name evidence="12" type="ORF">UCDDS831_g07498</name>
</gene>
<comment type="function">
    <text evidence="11">Converts adenosine 3'-phosphate 5'-phosphosulfate (PAPS) to adenosine 5'-phosphosulfate (APS) and 3'(2')-phosphoadenosine 5'-phosphate (PAP) to AMP.</text>
</comment>
<evidence type="ECO:0000256" key="9">
    <source>
        <dbReference type="ARBA" id="ARBA00044484"/>
    </source>
</evidence>
<dbReference type="AlphaFoldDB" id="A0A0G2DXL8"/>
<dbReference type="Gene3D" id="3.30.540.10">
    <property type="entry name" value="Fructose-1,6-Bisphosphatase, subunit A, domain 1"/>
    <property type="match status" value="1"/>
</dbReference>
<keyword evidence="5 11" id="KW-0378">Hydrolase</keyword>
<dbReference type="Proteomes" id="UP000034182">
    <property type="component" value="Unassembled WGS sequence"/>
</dbReference>
<keyword evidence="4 10" id="KW-0479">Metal-binding</keyword>
<evidence type="ECO:0000256" key="10">
    <source>
        <dbReference type="PIRSR" id="PIRSR600760-2"/>
    </source>
</evidence>
<dbReference type="GO" id="GO:0043647">
    <property type="term" value="P:inositol phosphate metabolic process"/>
    <property type="evidence" value="ECO:0007669"/>
    <property type="project" value="UniProtKB-UniRule"/>
</dbReference>
<dbReference type="STRING" id="420778.A0A0G2DXL8"/>
<dbReference type="CDD" id="cd01517">
    <property type="entry name" value="PAP_phosphatase"/>
    <property type="match status" value="1"/>
</dbReference>
<keyword evidence="6 10" id="KW-0460">Magnesium</keyword>
<comment type="cofactor">
    <cofactor evidence="1 10 11">
        <name>Mg(2+)</name>
        <dbReference type="ChEBI" id="CHEBI:18420"/>
    </cofactor>
</comment>
<dbReference type="PANTHER" id="PTHR43200">
    <property type="entry name" value="PHOSPHATASE"/>
    <property type="match status" value="1"/>
</dbReference>
<reference evidence="12 14" key="2">
    <citation type="submission" date="2015-05" db="EMBL/GenBank/DDBJ databases">
        <title>Distinctive expansion of gene families associated with plant cell wall degradation and secondary metabolism in the genomes of grapevine trunk pathogens.</title>
        <authorList>
            <person name="Lawrence D.P."/>
            <person name="Travadon R."/>
            <person name="Rolshausen P.E."/>
            <person name="Baumgartner K."/>
        </authorList>
    </citation>
    <scope>NUCLEOTIDE SEQUENCE [LARGE SCALE GENOMIC DNA]</scope>
    <source>
        <strain evidence="12">DS831</strain>
    </source>
</reference>
<evidence type="ECO:0000256" key="3">
    <source>
        <dbReference type="ARBA" id="ARBA00012633"/>
    </source>
</evidence>
<dbReference type="InterPro" id="IPR020583">
    <property type="entry name" value="Inositol_monoP_metal-BS"/>
</dbReference>
<dbReference type="SUPFAM" id="SSF56655">
    <property type="entry name" value="Carbohydrate phosphatase"/>
    <property type="match status" value="1"/>
</dbReference>
<dbReference type="GO" id="GO:0016078">
    <property type="term" value="P:tRNA decay"/>
    <property type="evidence" value="ECO:0007669"/>
    <property type="project" value="UniProtKB-ARBA"/>
</dbReference>
<evidence type="ECO:0000256" key="4">
    <source>
        <dbReference type="ARBA" id="ARBA00022723"/>
    </source>
</evidence>
<comment type="catalytic activity">
    <reaction evidence="9">
        <text>3'-phosphoadenylyl sulfate + H2O = adenosine 5'-phosphosulfate + phosphate</text>
        <dbReference type="Rhea" id="RHEA:77639"/>
        <dbReference type="ChEBI" id="CHEBI:15377"/>
        <dbReference type="ChEBI" id="CHEBI:43474"/>
        <dbReference type="ChEBI" id="CHEBI:58243"/>
        <dbReference type="ChEBI" id="CHEBI:58339"/>
        <dbReference type="EC" id="3.1.3.7"/>
    </reaction>
    <physiologicalReaction direction="left-to-right" evidence="9">
        <dbReference type="Rhea" id="RHEA:77640"/>
    </physiologicalReaction>
</comment>
<dbReference type="InterPro" id="IPR020550">
    <property type="entry name" value="Inositol_monophosphatase_CS"/>
</dbReference>
<dbReference type="GO" id="GO:0046872">
    <property type="term" value="F:metal ion binding"/>
    <property type="evidence" value="ECO:0007669"/>
    <property type="project" value="UniProtKB-UniRule"/>
</dbReference>
<evidence type="ECO:0000313" key="12">
    <source>
        <dbReference type="EMBL" id="KKY15657.1"/>
    </source>
</evidence>
<evidence type="ECO:0000256" key="8">
    <source>
        <dbReference type="ARBA" id="ARBA00044479"/>
    </source>
</evidence>
<dbReference type="FunFam" id="3.30.540.10:FF:000015">
    <property type="entry name" value="3',5'-bisphosphate nucleotidase"/>
    <property type="match status" value="1"/>
</dbReference>
<reference evidence="13 15" key="3">
    <citation type="submission" date="2017-01" db="EMBL/GenBank/DDBJ databases">
        <title>Draft genome sequence of Diplodia seriata F98.1, a fungal species involved in grapevine trunk diseases.</title>
        <authorList>
            <person name="Robert-Siegwald G."/>
            <person name="Vallet J."/>
            <person name="Abou-Mansour E."/>
            <person name="Xu J."/>
            <person name="Rey P."/>
            <person name="Bertsch C."/>
            <person name="Rego C."/>
            <person name="Larignon P."/>
            <person name="Fontaine F."/>
            <person name="Lebrun M.-H."/>
        </authorList>
    </citation>
    <scope>NUCLEOTIDE SEQUENCE [LARGE SCALE GENOMIC DNA]</scope>
    <source>
        <strain evidence="13 15">F98.1</strain>
    </source>
</reference>
<dbReference type="Gene3D" id="3.40.190.80">
    <property type="match status" value="1"/>
</dbReference>
<dbReference type="Proteomes" id="UP000190776">
    <property type="component" value="Unassembled WGS sequence"/>
</dbReference>
<name>A0A0G2DXL8_9PEZI</name>
<reference evidence="12 14" key="1">
    <citation type="submission" date="2015-03" db="EMBL/GenBank/DDBJ databases">
        <authorList>
            <person name="Morales-Cruz A."/>
            <person name="Amrine K.C."/>
            <person name="Cantu D."/>
        </authorList>
    </citation>
    <scope>NUCLEOTIDE SEQUENCE [LARGE SCALE GENOMIC DNA]</scope>
    <source>
        <strain evidence="12">DS831</strain>
    </source>
</reference>
<evidence type="ECO:0000256" key="1">
    <source>
        <dbReference type="ARBA" id="ARBA00001946"/>
    </source>
</evidence>
<comment type="catalytic activity">
    <reaction evidence="7">
        <text>adenosine 2',5'-bisphosphate + H2O = AMP + phosphate</text>
        <dbReference type="Rhea" id="RHEA:77643"/>
        <dbReference type="ChEBI" id="CHEBI:15377"/>
        <dbReference type="ChEBI" id="CHEBI:43474"/>
        <dbReference type="ChEBI" id="CHEBI:194156"/>
        <dbReference type="ChEBI" id="CHEBI:456215"/>
        <dbReference type="EC" id="3.1.3.7"/>
    </reaction>
    <physiologicalReaction direction="left-to-right" evidence="7">
        <dbReference type="Rhea" id="RHEA:77644"/>
    </physiologicalReaction>
</comment>
<evidence type="ECO:0000313" key="14">
    <source>
        <dbReference type="Proteomes" id="UP000034182"/>
    </source>
</evidence>
<feature type="binding site" evidence="10">
    <location>
        <position position="68"/>
    </location>
    <ligand>
        <name>Mg(2+)</name>
        <dbReference type="ChEBI" id="CHEBI:18420"/>
        <label>1</label>
        <note>catalytic</note>
    </ligand>
</feature>
<dbReference type="OrthoDB" id="411145at2759"/>
<dbReference type="PANTHER" id="PTHR43200:SF6">
    <property type="entry name" value="3'(2'),5'-BISPHOSPHATE NUCLEOTIDASE"/>
    <property type="match status" value="1"/>
</dbReference>
<dbReference type="InterPro" id="IPR006239">
    <property type="entry name" value="DPNP"/>
</dbReference>
<feature type="binding site" evidence="10">
    <location>
        <position position="136"/>
    </location>
    <ligand>
        <name>Mg(2+)</name>
        <dbReference type="ChEBI" id="CHEBI:18420"/>
        <label>1</label>
        <note>catalytic</note>
    </ligand>
</feature>